<protein>
    <recommendedName>
        <fullName evidence="1">Amidohydrolase-related domain-containing protein</fullName>
    </recommendedName>
</protein>
<dbReference type="Pfam" id="PF01979">
    <property type="entry name" value="Amidohydro_1"/>
    <property type="match status" value="1"/>
</dbReference>
<dbReference type="STRING" id="346185.AAY42_08850"/>
<dbReference type="SUPFAM" id="SSF51338">
    <property type="entry name" value="Composite domain of metallo-dependent hydrolases"/>
    <property type="match status" value="1"/>
</dbReference>
<dbReference type="Gene3D" id="2.30.40.10">
    <property type="entry name" value="Urease, subunit C, domain 1"/>
    <property type="match status" value="1"/>
</dbReference>
<dbReference type="InterPro" id="IPR006680">
    <property type="entry name" value="Amidohydro-rel"/>
</dbReference>
<dbReference type="OrthoDB" id="9797498at2"/>
<dbReference type="RefSeq" id="WP_055394316.1">
    <property type="nucleotide sequence ID" value="NZ_LCTZ01000002.1"/>
</dbReference>
<reference evidence="2 3" key="1">
    <citation type="submission" date="2015-04" db="EMBL/GenBank/DDBJ databases">
        <title>Complete genome of flavobacterium.</title>
        <authorList>
            <person name="Kwon Y.M."/>
            <person name="Kim S.-J."/>
        </authorList>
    </citation>
    <scope>NUCLEOTIDE SEQUENCE [LARGE SCALE GENOMIC DNA]</scope>
    <source>
        <strain evidence="2 3">DK169</strain>
    </source>
</reference>
<proteinExistence type="predicted"/>
<dbReference type="InterPro" id="IPR011059">
    <property type="entry name" value="Metal-dep_hydrolase_composite"/>
</dbReference>
<dbReference type="PATRIC" id="fig|1547436.3.peg.1822"/>
<dbReference type="SUPFAM" id="SSF51556">
    <property type="entry name" value="Metallo-dependent hydrolases"/>
    <property type="match status" value="1"/>
</dbReference>
<evidence type="ECO:0000259" key="1">
    <source>
        <dbReference type="Pfam" id="PF01979"/>
    </source>
</evidence>
<dbReference type="PROSITE" id="PS51257">
    <property type="entry name" value="PROKAR_LIPOPROTEIN"/>
    <property type="match status" value="1"/>
</dbReference>
<accession>A0A0Q1CGH8</accession>
<comment type="caution">
    <text evidence="2">The sequence shown here is derived from an EMBL/GenBank/DDBJ whole genome shotgun (WGS) entry which is preliminary data.</text>
</comment>
<dbReference type="GO" id="GO:0016810">
    <property type="term" value="F:hydrolase activity, acting on carbon-nitrogen (but not peptide) bonds"/>
    <property type="evidence" value="ECO:0007669"/>
    <property type="project" value="InterPro"/>
</dbReference>
<dbReference type="PANTHER" id="PTHR43135">
    <property type="entry name" value="ALPHA-D-RIBOSE 1-METHYLPHOSPHONATE 5-TRIPHOSPHATE DIPHOSPHATASE"/>
    <property type="match status" value="1"/>
</dbReference>
<dbReference type="Gene3D" id="3.30.110.90">
    <property type="entry name" value="Amidohydrolase"/>
    <property type="match status" value="1"/>
</dbReference>
<dbReference type="Proteomes" id="UP000050827">
    <property type="component" value="Unassembled WGS sequence"/>
</dbReference>
<feature type="domain" description="Amidohydrolase-related" evidence="1">
    <location>
        <begin position="299"/>
        <end position="649"/>
    </location>
</feature>
<sequence length="666" mass="75019">MKNGIISSFLVVIFAIGCKKAYKSEVNSSEKVLYEVVFRENLAGKYEKWPTGENSFEFYYTYTDRGRGPEYSEKITLNDQNFISKQTIKGVNYRKVPVDEKFSTGNSAATWSNPKESTQGDFYGSELYFRYDGSPAVYEILARLLITSPDKKVELYPRGLAELVEIFPQTLSDSISLDLLMIKGLDMNPTYLWMDGNEMVASISGNLHVIREDYKEKRTALKKLQDSVEDVYLMDITQKLTVPINKVVIQNVNVFTSEGKLLPNQDVFVDGETIEAVRPSAQKKIPENTRIIKGEGKTLMPGMFDMHTHNSKFRGLLHVAGGITSVRDLANNKQLKTLSDQFNANEIIGPRIVTFCGIIDGPGPYANQRNVINNLEEGLAEIQVYKDLGYDQIKLYSSIKPEWVKPMADKAHELGMRVCGHIPSFMTASQAIDQGYDEIQHMNMLFLNFLSDTIDTRTPLRFTMVAQHGANLDLTSKEYLDFVDLLKKNDILIDPTISIFENMFVSQKGQPSPTYNTIMNRLPIINQRAFYAGGLPKNEETAPLYKRSHDNMLNVVHDLFQKGVDIVPGTDGLPGFLYHRELELYEKSGIPASEVLKLATITSAKLTGVSEEYGSIVAGKKADLILIDGNPVDTISDIRNVEWTMKGGNLYYAKELYESMGIQHFN</sequence>
<dbReference type="InterPro" id="IPR032466">
    <property type="entry name" value="Metal_Hydrolase"/>
</dbReference>
<dbReference type="EMBL" id="LCTZ01000002">
    <property type="protein sequence ID" value="KQC29972.1"/>
    <property type="molecule type" value="Genomic_DNA"/>
</dbReference>
<evidence type="ECO:0000313" key="2">
    <source>
        <dbReference type="EMBL" id="KQC29972.1"/>
    </source>
</evidence>
<dbReference type="Gene3D" id="3.40.50.10910">
    <property type="entry name" value="Amidohydrolase"/>
    <property type="match status" value="1"/>
</dbReference>
<dbReference type="InterPro" id="IPR051781">
    <property type="entry name" value="Metallo-dep_Hydrolase"/>
</dbReference>
<name>A0A0Q1CGH8_9FLAO</name>
<dbReference type="PANTHER" id="PTHR43135:SF3">
    <property type="entry name" value="ALPHA-D-RIBOSE 1-METHYLPHOSPHONATE 5-TRIPHOSPHATE DIPHOSPHATASE"/>
    <property type="match status" value="1"/>
</dbReference>
<gene>
    <name evidence="2" type="ORF">AAY42_08850</name>
</gene>
<evidence type="ECO:0000313" key="3">
    <source>
        <dbReference type="Proteomes" id="UP000050827"/>
    </source>
</evidence>
<dbReference type="AlphaFoldDB" id="A0A0Q1CGH8"/>
<organism evidence="2 3">
    <name type="scientific">Flagellimonas eckloniae</name>
    <dbReference type="NCBI Taxonomy" id="346185"/>
    <lineage>
        <taxon>Bacteria</taxon>
        <taxon>Pseudomonadati</taxon>
        <taxon>Bacteroidota</taxon>
        <taxon>Flavobacteriia</taxon>
        <taxon>Flavobacteriales</taxon>
        <taxon>Flavobacteriaceae</taxon>
        <taxon>Flagellimonas</taxon>
    </lineage>
</organism>
<keyword evidence="3" id="KW-1185">Reference proteome</keyword>
<dbReference type="Gene3D" id="1.20.58.520">
    <property type="entry name" value="Amidohydrolase"/>
    <property type="match status" value="1"/>
</dbReference>